<protein>
    <submittedName>
        <fullName evidence="2">Uncharacterized protein</fullName>
    </submittedName>
</protein>
<dbReference type="WBParaSite" id="nRc.2.0.1.t38510-RA">
    <property type="protein sequence ID" value="nRc.2.0.1.t38510-RA"/>
    <property type="gene ID" value="nRc.2.0.1.g38510"/>
</dbReference>
<keyword evidence="1" id="KW-1185">Reference proteome</keyword>
<proteinExistence type="predicted"/>
<organism evidence="1 2">
    <name type="scientific">Romanomermis culicivorax</name>
    <name type="common">Nematode worm</name>
    <dbReference type="NCBI Taxonomy" id="13658"/>
    <lineage>
        <taxon>Eukaryota</taxon>
        <taxon>Metazoa</taxon>
        <taxon>Ecdysozoa</taxon>
        <taxon>Nematoda</taxon>
        <taxon>Enoplea</taxon>
        <taxon>Dorylaimia</taxon>
        <taxon>Mermithida</taxon>
        <taxon>Mermithoidea</taxon>
        <taxon>Mermithidae</taxon>
        <taxon>Romanomermis</taxon>
    </lineage>
</organism>
<dbReference type="AlphaFoldDB" id="A0A915KL09"/>
<sequence length="132" mass="15326">DFGVLESKNNDRIIVKETPCIQNIYRPKFVKMRSQFVQPFRFDDRNIAHGIFFINARMVEFGCVVEKSGDQTSPDTIGEVHSDNICLKKYIRISENHLYWRFFRTAFVESDHITDVVAQKGHPLFGDSLGQL</sequence>
<evidence type="ECO:0000313" key="1">
    <source>
        <dbReference type="Proteomes" id="UP000887565"/>
    </source>
</evidence>
<accession>A0A915KL09</accession>
<name>A0A915KL09_ROMCU</name>
<dbReference type="Proteomes" id="UP000887565">
    <property type="component" value="Unplaced"/>
</dbReference>
<evidence type="ECO:0000313" key="2">
    <source>
        <dbReference type="WBParaSite" id="nRc.2.0.1.t38510-RA"/>
    </source>
</evidence>
<reference evidence="2" key="1">
    <citation type="submission" date="2022-11" db="UniProtKB">
        <authorList>
            <consortium name="WormBaseParasite"/>
        </authorList>
    </citation>
    <scope>IDENTIFICATION</scope>
</reference>